<dbReference type="PANTHER" id="PTHR30469">
    <property type="entry name" value="MULTIDRUG RESISTANCE PROTEIN MDTA"/>
    <property type="match status" value="1"/>
</dbReference>
<proteinExistence type="predicted"/>
<dbReference type="PROSITE" id="PS51257">
    <property type="entry name" value="PROKAR_LIPOPROTEIN"/>
    <property type="match status" value="1"/>
</dbReference>
<keyword evidence="1" id="KW-0175">Coiled coil</keyword>
<dbReference type="SUPFAM" id="SSF111369">
    <property type="entry name" value="HlyD-like secretion proteins"/>
    <property type="match status" value="1"/>
</dbReference>
<dbReference type="Gene3D" id="2.40.50.100">
    <property type="match status" value="1"/>
</dbReference>
<name>A0A3S8RW55_9BACL</name>
<accession>A0A3S8RW55</accession>
<reference evidence="4 5" key="1">
    <citation type="submission" date="2018-11" db="EMBL/GenBank/DDBJ databases">
        <title>Genome sequencing of Paenibacillus lentus DSM25539(T).</title>
        <authorList>
            <person name="Kook J.-K."/>
            <person name="Park S.-N."/>
            <person name="Lim Y.K."/>
        </authorList>
    </citation>
    <scope>NUCLEOTIDE SEQUENCE [LARGE SCALE GENOMIC DNA]</scope>
    <source>
        <strain evidence="4 5">DSM 25539</strain>
    </source>
</reference>
<dbReference type="InterPro" id="IPR058627">
    <property type="entry name" value="MdtA-like_C"/>
</dbReference>
<evidence type="ECO:0000313" key="4">
    <source>
        <dbReference type="EMBL" id="AZK46917.1"/>
    </source>
</evidence>
<gene>
    <name evidence="4" type="ORF">EIM92_12745</name>
</gene>
<dbReference type="KEGG" id="plen:EIM92_12745"/>
<keyword evidence="5" id="KW-1185">Reference proteome</keyword>
<feature type="domain" description="Multidrug resistance protein MdtA-like C-terminal permuted SH3" evidence="3">
    <location>
        <begin position="312"/>
        <end position="367"/>
    </location>
</feature>
<dbReference type="Gene3D" id="2.40.420.20">
    <property type="match status" value="1"/>
</dbReference>
<sequence length="369" mass="40792">MFMKWWMENLSNRKTWIRTLSLVSLCIVLIGASGCGLLPNEEEEEDLLIITPPTISKKPEYEVRKEPIELDVKATGKILSQREEPLYFSNDKGATHIKNVRVKAGDKVAAGDILIELDVEDLQRQLRKKRLDFRKQEIAMKEALRTKDEKEEYEFEEAAIVFEEARQELVDLEQQIADGTLRAPFAGTIVSLKAEKGATIKAYESLGVISDTSALVVGASFSKEDLEKLAVGMKAEVDINTFGKFNGKVKVMPSAVDSSGGSNSNNSGGQNGNAPEKDSIDKYLIVDLEKWPEDLGRGTILTVRIVTQRIEDAVLIPISALRTVGSRTYVQVVEPDGTKREADVEVGIQTSTDVQILQGLEPGQKVVGR</sequence>
<dbReference type="Pfam" id="PF25967">
    <property type="entry name" value="RND-MFP_C"/>
    <property type="match status" value="1"/>
</dbReference>
<protein>
    <submittedName>
        <fullName evidence="4">HlyD family efflux transporter periplasmic adaptor subunit</fullName>
    </submittedName>
</protein>
<feature type="compositionally biased region" description="Low complexity" evidence="2">
    <location>
        <begin position="258"/>
        <end position="268"/>
    </location>
</feature>
<evidence type="ECO:0000313" key="5">
    <source>
        <dbReference type="Proteomes" id="UP000273145"/>
    </source>
</evidence>
<dbReference type="Proteomes" id="UP000273145">
    <property type="component" value="Chromosome"/>
</dbReference>
<dbReference type="OrthoDB" id="9765657at2"/>
<dbReference type="AlphaFoldDB" id="A0A3S8RW55"/>
<dbReference type="EMBL" id="CP034248">
    <property type="protein sequence ID" value="AZK46917.1"/>
    <property type="molecule type" value="Genomic_DNA"/>
</dbReference>
<dbReference type="Gene3D" id="2.40.30.170">
    <property type="match status" value="1"/>
</dbReference>
<dbReference type="RefSeq" id="WP_125082961.1">
    <property type="nucleotide sequence ID" value="NZ_CP034248.1"/>
</dbReference>
<feature type="coiled-coil region" evidence="1">
    <location>
        <begin position="119"/>
        <end position="182"/>
    </location>
</feature>
<evidence type="ECO:0000259" key="3">
    <source>
        <dbReference type="Pfam" id="PF25967"/>
    </source>
</evidence>
<evidence type="ECO:0000256" key="1">
    <source>
        <dbReference type="SAM" id="Coils"/>
    </source>
</evidence>
<evidence type="ECO:0000256" key="2">
    <source>
        <dbReference type="SAM" id="MobiDB-lite"/>
    </source>
</evidence>
<feature type="region of interest" description="Disordered" evidence="2">
    <location>
        <begin position="255"/>
        <end position="276"/>
    </location>
</feature>
<organism evidence="4 5">
    <name type="scientific">Paenibacillus lentus</name>
    <dbReference type="NCBI Taxonomy" id="1338368"/>
    <lineage>
        <taxon>Bacteria</taxon>
        <taxon>Bacillati</taxon>
        <taxon>Bacillota</taxon>
        <taxon>Bacilli</taxon>
        <taxon>Bacillales</taxon>
        <taxon>Paenibacillaceae</taxon>
        <taxon>Paenibacillus</taxon>
    </lineage>
</organism>
<dbReference type="GO" id="GO:0015562">
    <property type="term" value="F:efflux transmembrane transporter activity"/>
    <property type="evidence" value="ECO:0007669"/>
    <property type="project" value="TreeGrafter"/>
</dbReference>
<dbReference type="GO" id="GO:1990281">
    <property type="term" value="C:efflux pump complex"/>
    <property type="evidence" value="ECO:0007669"/>
    <property type="project" value="TreeGrafter"/>
</dbReference>